<keyword evidence="4" id="KW-1185">Reference proteome</keyword>
<dbReference type="InterPro" id="IPR004143">
    <property type="entry name" value="BPL_LPL_catalytic"/>
</dbReference>
<reference evidence="3 4" key="1">
    <citation type="submission" date="2019-03" db="EMBL/GenBank/DDBJ databases">
        <title>Genomic analyses of the natural microbiome of Caenorhabditis elegans.</title>
        <authorList>
            <person name="Samuel B."/>
        </authorList>
    </citation>
    <scope>NUCLEOTIDE SEQUENCE [LARGE SCALE GENOMIC DNA]</scope>
    <source>
        <strain evidence="3 4">JUb89</strain>
    </source>
</reference>
<proteinExistence type="predicted"/>
<dbReference type="NCBIfam" id="TIGR00121">
    <property type="entry name" value="birA_ligase"/>
    <property type="match status" value="1"/>
</dbReference>
<protein>
    <submittedName>
        <fullName evidence="3">BirA family biotin operon repressor/biotin-[acetyl-CoA-carboxylase] ligase</fullName>
    </submittedName>
</protein>
<evidence type="ECO:0000313" key="4">
    <source>
        <dbReference type="Proteomes" id="UP000294963"/>
    </source>
</evidence>
<dbReference type="InterPro" id="IPR045864">
    <property type="entry name" value="aa-tRNA-synth_II/BPL/LPL"/>
</dbReference>
<dbReference type="Pfam" id="PF03099">
    <property type="entry name" value="BPL_LplA_LipB"/>
    <property type="match status" value="1"/>
</dbReference>
<dbReference type="GO" id="GO:0005737">
    <property type="term" value="C:cytoplasm"/>
    <property type="evidence" value="ECO:0007669"/>
    <property type="project" value="TreeGrafter"/>
</dbReference>
<keyword evidence="1 3" id="KW-0436">Ligase</keyword>
<dbReference type="PANTHER" id="PTHR12835:SF5">
    <property type="entry name" value="BIOTIN--PROTEIN LIGASE"/>
    <property type="match status" value="1"/>
</dbReference>
<organism evidence="3 4">
    <name type="scientific">Acinetobacter calcoaceticus</name>
    <dbReference type="NCBI Taxonomy" id="471"/>
    <lineage>
        <taxon>Bacteria</taxon>
        <taxon>Pseudomonadati</taxon>
        <taxon>Pseudomonadota</taxon>
        <taxon>Gammaproteobacteria</taxon>
        <taxon>Moraxellales</taxon>
        <taxon>Moraxellaceae</taxon>
        <taxon>Acinetobacter</taxon>
        <taxon>Acinetobacter calcoaceticus/baumannii complex</taxon>
    </lineage>
</organism>
<comment type="caution">
    <text evidence="3">The sequence shown here is derived from an EMBL/GenBank/DDBJ whole genome shotgun (WGS) entry which is preliminary data.</text>
</comment>
<name>A0A4R1XWG6_ACICA</name>
<feature type="domain" description="BPL/LPL catalytic" evidence="2">
    <location>
        <begin position="43"/>
        <end position="142"/>
    </location>
</feature>
<sequence length="262" mass="29488">MDVETRQLRQLLNDVQQLPEALLLKHSTTSTNDDVRELARNGLKTILVCSEQQTQGRGQRLRQWVSPKGNIYLSTILDTRKALDGRLALEIALNILQMPSLKPLQKLQIKWPNDLYSPDGKWGGILVEPISPQQAIIGVGLNLMPFSAQQLADQPIDQPATSLAQLGLQHPQRIELISELYLAIQQAGRWFDHGCYNLAARFNHCAAFMDQQVEFEQIHQTINGIFRGIADDGSVGIETNSAISQYYQGRLRQFNPLTEQHA</sequence>
<accession>A0A4R1XWG6</accession>
<dbReference type="GO" id="GO:0004077">
    <property type="term" value="F:biotin--[biotin carboxyl-carrier protein] ligase activity"/>
    <property type="evidence" value="ECO:0007669"/>
    <property type="project" value="InterPro"/>
</dbReference>
<dbReference type="CDD" id="cd16442">
    <property type="entry name" value="BPL"/>
    <property type="match status" value="1"/>
</dbReference>
<dbReference type="OrthoDB" id="9807064at2"/>
<gene>
    <name evidence="3" type="ORF">EC844_10641</name>
</gene>
<dbReference type="InterPro" id="IPR004408">
    <property type="entry name" value="Biotin_CoA_COase_ligase"/>
</dbReference>
<evidence type="ECO:0000313" key="3">
    <source>
        <dbReference type="EMBL" id="TCM68059.1"/>
    </source>
</evidence>
<dbReference type="AlphaFoldDB" id="A0A4R1XWG6"/>
<dbReference type="Proteomes" id="UP000294963">
    <property type="component" value="Unassembled WGS sequence"/>
</dbReference>
<evidence type="ECO:0000259" key="2">
    <source>
        <dbReference type="Pfam" id="PF03099"/>
    </source>
</evidence>
<dbReference type="PANTHER" id="PTHR12835">
    <property type="entry name" value="BIOTIN PROTEIN LIGASE"/>
    <property type="match status" value="1"/>
</dbReference>
<dbReference type="Gene3D" id="2.30.30.100">
    <property type="match status" value="1"/>
</dbReference>
<dbReference type="SUPFAM" id="SSF55681">
    <property type="entry name" value="Class II aaRS and biotin synthetases"/>
    <property type="match status" value="1"/>
</dbReference>
<dbReference type="Gene3D" id="3.30.930.10">
    <property type="entry name" value="Bira Bifunctional Protein, Domain 2"/>
    <property type="match status" value="1"/>
</dbReference>
<dbReference type="EMBL" id="SLVJ01000006">
    <property type="protein sequence ID" value="TCM68059.1"/>
    <property type="molecule type" value="Genomic_DNA"/>
</dbReference>
<evidence type="ECO:0000256" key="1">
    <source>
        <dbReference type="ARBA" id="ARBA00022598"/>
    </source>
</evidence>